<evidence type="ECO:0000313" key="2">
    <source>
        <dbReference type="WBParaSite" id="MBELARI_LOCUS18866"/>
    </source>
</evidence>
<name>A0AAF3EXD5_9BILA</name>
<sequence>MSLNITVSTIQYFELFFECVQVVFCPDKPLTSNWFVFVAKMGMQPIRPKDTLECGKYFTLTIDEPQAILSTEAVDKAELEVSPICVSSYCTSSPECRITVDIGLRCPIQNLESCMALDVSPFAINGDYPVIDEWEKM</sequence>
<dbReference type="WBParaSite" id="MBELARI_LOCUS18866">
    <property type="protein sequence ID" value="MBELARI_LOCUS18866"/>
    <property type="gene ID" value="MBELARI_LOCUS18866"/>
</dbReference>
<accession>A0AAF3EXD5</accession>
<dbReference type="AlphaFoldDB" id="A0AAF3EXD5"/>
<organism evidence="1 2">
    <name type="scientific">Mesorhabditis belari</name>
    <dbReference type="NCBI Taxonomy" id="2138241"/>
    <lineage>
        <taxon>Eukaryota</taxon>
        <taxon>Metazoa</taxon>
        <taxon>Ecdysozoa</taxon>
        <taxon>Nematoda</taxon>
        <taxon>Chromadorea</taxon>
        <taxon>Rhabditida</taxon>
        <taxon>Rhabditina</taxon>
        <taxon>Rhabditomorpha</taxon>
        <taxon>Rhabditoidea</taxon>
        <taxon>Rhabditidae</taxon>
        <taxon>Mesorhabditinae</taxon>
        <taxon>Mesorhabditis</taxon>
    </lineage>
</organism>
<dbReference type="Proteomes" id="UP000887575">
    <property type="component" value="Unassembled WGS sequence"/>
</dbReference>
<protein>
    <submittedName>
        <fullName evidence="2">Uncharacterized protein</fullName>
    </submittedName>
</protein>
<evidence type="ECO:0000313" key="1">
    <source>
        <dbReference type="Proteomes" id="UP000887575"/>
    </source>
</evidence>
<proteinExistence type="predicted"/>
<reference evidence="2" key="1">
    <citation type="submission" date="2024-02" db="UniProtKB">
        <authorList>
            <consortium name="WormBaseParasite"/>
        </authorList>
    </citation>
    <scope>IDENTIFICATION</scope>
</reference>
<keyword evidence="1" id="KW-1185">Reference proteome</keyword>